<feature type="region of interest" description="Disordered" evidence="1">
    <location>
        <begin position="381"/>
        <end position="400"/>
    </location>
</feature>
<feature type="region of interest" description="Disordered" evidence="1">
    <location>
        <begin position="80"/>
        <end position="115"/>
    </location>
</feature>
<accession>A0A8T0GGG4</accession>
<comment type="caution">
    <text evidence="2">The sequence shown here is derived from an EMBL/GenBank/DDBJ whole genome shotgun (WGS) entry which is preliminary data.</text>
</comment>
<name>A0A8T0GGG4_CERPU</name>
<dbReference type="AlphaFoldDB" id="A0A8T0GGG4"/>
<reference evidence="2 3" key="1">
    <citation type="submission" date="2020-06" db="EMBL/GenBank/DDBJ databases">
        <title>WGS assembly of Ceratodon purpureus strain R40.</title>
        <authorList>
            <person name="Carey S.B."/>
            <person name="Jenkins J."/>
            <person name="Shu S."/>
            <person name="Lovell J.T."/>
            <person name="Sreedasyam A."/>
            <person name="Maumus F."/>
            <person name="Tiley G.P."/>
            <person name="Fernandez-Pozo N."/>
            <person name="Barry K."/>
            <person name="Chen C."/>
            <person name="Wang M."/>
            <person name="Lipzen A."/>
            <person name="Daum C."/>
            <person name="Saski C.A."/>
            <person name="Payton A.C."/>
            <person name="Mcbreen J.C."/>
            <person name="Conrad R.E."/>
            <person name="Kollar L.M."/>
            <person name="Olsson S."/>
            <person name="Huttunen S."/>
            <person name="Landis J.B."/>
            <person name="Wickett N.J."/>
            <person name="Johnson M.G."/>
            <person name="Rensing S.A."/>
            <person name="Grimwood J."/>
            <person name="Schmutz J."/>
            <person name="Mcdaniel S.F."/>
        </authorList>
    </citation>
    <scope>NUCLEOTIDE SEQUENCE [LARGE SCALE GENOMIC DNA]</scope>
    <source>
        <strain evidence="2 3">R40</strain>
    </source>
</reference>
<evidence type="ECO:0000313" key="2">
    <source>
        <dbReference type="EMBL" id="KAG0556868.1"/>
    </source>
</evidence>
<sequence>MEPPVASSGPMLRRAATFSHRTERALKDVNGRVGLVNKSQEHVLASKSTVDAQKSARPTKQYSAVASRYAAPTIASKKAVEGAHGSHANVTKLPFSTGRSAPLHQRRPSSDNVNSFQPSMVFAASSRDAKPAMLAKKAEANVNSFGAKRPRVGVRASMIDKKSPAQTRAPRFLSLDKGVCTCSKNGLMRNSMESGSTSLLYSASHWLSLIKLAEGEKKHDVVVDLYRLAIALKAEPRVDVVVQLKRYQESCPADKAVSELIEQCEGTQQVMLSSSTEVVDKAVCESGDLKKAASSPVNDMSAVASVSKITIVPPVVSENEAVLKKDEAPAKKAPHFKGRMLSRSATFSVVDEESQSQHAKAEYGKKLAKTLEFLSTTHLVKSPGTTGEVTDSSPNKSQSPALACVLESEISDDQETPGFKVASKILDLASKIGSKLVAPPASENFSSPVREPGSALAPTLANGSAEKPVDSLSEWLDGDSSETGTPDVQSALAVDSVDLSPNTRGAVKLMDVDSLMQEVVSHILPESISKSPIDANGITPNGRPSTREYHVRRKSWQDAGETVTEIVESISRSHRHSFSAEAIFLSAPGSVEQKVKMFTGLTEVKVTSPGREEPSAPASASTEPQEAEVELANDLESVERDTSALSSIETLSEVDTQIQAESVVTTEVETNSAVETHVVTESTDVPTEASKAPLATPLRASSKETAKKGDALPPPIPGTPSAATPCEPASVAILKARHRRSSSMGNMTPRGPIDLSGERSPFGDSPSSPSGQSSTKCKRVSRGIKEVTPRMDLPKPSWKSIVEREMKGSKLKDLLAAELPKETSPLAEYVQSQMESQNRDPESGSMEKDTNSTCSPARPVRKMGRSSSMKKPAAEEEQHDGVVEPRSVRKEKKQSLGEQELDSCMNATSTPGSAVRRSARIQKKVHSRKDIAPLSKLFV</sequence>
<dbReference type="Proteomes" id="UP000822688">
    <property type="component" value="Chromosome 11"/>
</dbReference>
<feature type="compositionally biased region" description="Basic and acidic residues" evidence="1">
    <location>
        <begin position="701"/>
        <end position="710"/>
    </location>
</feature>
<keyword evidence="3" id="KW-1185">Reference proteome</keyword>
<dbReference type="EMBL" id="CM026432">
    <property type="protein sequence ID" value="KAG0556868.1"/>
    <property type="molecule type" value="Genomic_DNA"/>
</dbReference>
<gene>
    <name evidence="2" type="ORF">KC19_11G085300</name>
</gene>
<feature type="region of interest" description="Disordered" evidence="1">
    <location>
        <begin position="440"/>
        <end position="487"/>
    </location>
</feature>
<feature type="region of interest" description="Disordered" evidence="1">
    <location>
        <begin position="605"/>
        <end position="628"/>
    </location>
</feature>
<evidence type="ECO:0000256" key="1">
    <source>
        <dbReference type="SAM" id="MobiDB-lite"/>
    </source>
</evidence>
<feature type="compositionally biased region" description="Low complexity" evidence="1">
    <location>
        <begin position="760"/>
        <end position="774"/>
    </location>
</feature>
<feature type="compositionally biased region" description="Polar residues" evidence="1">
    <location>
        <begin position="674"/>
        <end position="685"/>
    </location>
</feature>
<evidence type="ECO:0000313" key="3">
    <source>
        <dbReference type="Proteomes" id="UP000822688"/>
    </source>
</evidence>
<protein>
    <submittedName>
        <fullName evidence="2">Uncharacterized protein</fullName>
    </submittedName>
</protein>
<proteinExistence type="predicted"/>
<feature type="compositionally biased region" description="Basic and acidic residues" evidence="1">
    <location>
        <begin position="783"/>
        <end position="793"/>
    </location>
</feature>
<feature type="compositionally biased region" description="Basic and acidic residues" evidence="1">
    <location>
        <begin position="872"/>
        <end position="888"/>
    </location>
</feature>
<dbReference type="PANTHER" id="PTHR34468">
    <property type="entry name" value="MICROTUBULE-ASSOCIATED FUTSCH-LIKE PROTEIN"/>
    <property type="match status" value="1"/>
</dbReference>
<organism evidence="2 3">
    <name type="scientific">Ceratodon purpureus</name>
    <name type="common">Fire moss</name>
    <name type="synonym">Dicranum purpureum</name>
    <dbReference type="NCBI Taxonomy" id="3225"/>
    <lineage>
        <taxon>Eukaryota</taxon>
        <taxon>Viridiplantae</taxon>
        <taxon>Streptophyta</taxon>
        <taxon>Embryophyta</taxon>
        <taxon>Bryophyta</taxon>
        <taxon>Bryophytina</taxon>
        <taxon>Bryopsida</taxon>
        <taxon>Dicranidae</taxon>
        <taxon>Pseudoditrichales</taxon>
        <taxon>Ditrichaceae</taxon>
        <taxon>Ceratodon</taxon>
    </lineage>
</organism>
<dbReference type="PANTHER" id="PTHR34468:SF2">
    <property type="entry name" value="MICROTUBULE-ASSOCIATED FUTSCH-LIKE PROTEIN"/>
    <property type="match status" value="1"/>
</dbReference>
<feature type="region of interest" description="Disordered" evidence="1">
    <location>
        <begin position="674"/>
        <end position="801"/>
    </location>
</feature>
<feature type="compositionally biased region" description="Basic residues" evidence="1">
    <location>
        <begin position="917"/>
        <end position="927"/>
    </location>
</feature>
<feature type="compositionally biased region" description="Basic and acidic residues" evidence="1">
    <location>
        <begin position="837"/>
        <end position="850"/>
    </location>
</feature>
<feature type="region of interest" description="Disordered" evidence="1">
    <location>
        <begin position="825"/>
        <end position="939"/>
    </location>
</feature>